<dbReference type="Proteomes" id="UP001310594">
    <property type="component" value="Unassembled WGS sequence"/>
</dbReference>
<comment type="caution">
    <text evidence="1">The sequence shown here is derived from an EMBL/GenBank/DDBJ whole genome shotgun (WGS) entry which is preliminary data.</text>
</comment>
<proteinExistence type="predicted"/>
<gene>
    <name evidence="1" type="ORF">LTR97_011522</name>
</gene>
<sequence length="228" mass="26000">MITKLQLRQGQQQYTITQRSKTMATKHKTEAQRCMFLELPPELREMIYDYVYNSAWLADITLGQDATYRLKELHPSGIRRRPALLFRTCKAFTASNLHGYSIDITVTSSPVLTYKARKVGQHHGFLKYLPRIRCLRVASYLGVRRSLPSLALLLQNVIRELPSKQGFEVSHIYLDLWGPAEELDSITSALMDLKCAPGARLGMHFQNHLSPGVREALVEKLGLMDVDE</sequence>
<evidence type="ECO:0000313" key="1">
    <source>
        <dbReference type="EMBL" id="KAK5691529.1"/>
    </source>
</evidence>
<evidence type="ECO:0000313" key="2">
    <source>
        <dbReference type="Proteomes" id="UP001310594"/>
    </source>
</evidence>
<reference evidence="1" key="1">
    <citation type="submission" date="2023-08" db="EMBL/GenBank/DDBJ databases">
        <title>Black Yeasts Isolated from many extreme environments.</title>
        <authorList>
            <person name="Coleine C."/>
            <person name="Stajich J.E."/>
            <person name="Selbmann L."/>
        </authorList>
    </citation>
    <scope>NUCLEOTIDE SEQUENCE</scope>
    <source>
        <strain evidence="1">CCFEE 5810</strain>
    </source>
</reference>
<dbReference type="EMBL" id="JAVRQU010000021">
    <property type="protein sequence ID" value="KAK5691529.1"/>
    <property type="molecule type" value="Genomic_DNA"/>
</dbReference>
<dbReference type="AlphaFoldDB" id="A0AAN7ZVQ5"/>
<name>A0AAN7ZVQ5_9PEZI</name>
<organism evidence="1 2">
    <name type="scientific">Elasticomyces elasticus</name>
    <dbReference type="NCBI Taxonomy" id="574655"/>
    <lineage>
        <taxon>Eukaryota</taxon>
        <taxon>Fungi</taxon>
        <taxon>Dikarya</taxon>
        <taxon>Ascomycota</taxon>
        <taxon>Pezizomycotina</taxon>
        <taxon>Dothideomycetes</taxon>
        <taxon>Dothideomycetidae</taxon>
        <taxon>Mycosphaerellales</taxon>
        <taxon>Teratosphaeriaceae</taxon>
        <taxon>Elasticomyces</taxon>
    </lineage>
</organism>
<protein>
    <submittedName>
        <fullName evidence="1">Uncharacterized protein</fullName>
    </submittedName>
</protein>
<accession>A0AAN7ZVQ5</accession>